<accession>A0ABT5L0P8</accession>
<evidence type="ECO:0000256" key="1">
    <source>
        <dbReference type="SAM" id="Phobius"/>
    </source>
</evidence>
<protein>
    <submittedName>
        <fullName evidence="3">SLATT domain-containing protein</fullName>
    </submittedName>
</protein>
<reference evidence="3 4" key="1">
    <citation type="submission" date="2022-10" db="EMBL/GenBank/DDBJ databases">
        <title>Alteromonas sp. chi3 Genome sequencing.</title>
        <authorList>
            <person name="Park S."/>
        </authorList>
    </citation>
    <scope>NUCLEOTIDE SEQUENCE [LARGE SCALE GENOMIC DNA]</scope>
    <source>
        <strain evidence="4">chi3</strain>
    </source>
</reference>
<keyword evidence="1" id="KW-0812">Transmembrane</keyword>
<feature type="domain" description="SMODS and SLOG-associating 2TM effector" evidence="2">
    <location>
        <begin position="38"/>
        <end position="157"/>
    </location>
</feature>
<dbReference type="NCBIfam" id="NF033632">
    <property type="entry name" value="SLATT_4"/>
    <property type="match status" value="1"/>
</dbReference>
<dbReference type="InterPro" id="IPR040811">
    <property type="entry name" value="SLATT_4"/>
</dbReference>
<keyword evidence="1" id="KW-1133">Transmembrane helix</keyword>
<dbReference type="Proteomes" id="UP001218788">
    <property type="component" value="Unassembled WGS sequence"/>
</dbReference>
<organism evidence="3 4">
    <name type="scientific">Alteromonas gilva</name>
    <dbReference type="NCBI Taxonomy" id="2987522"/>
    <lineage>
        <taxon>Bacteria</taxon>
        <taxon>Pseudomonadati</taxon>
        <taxon>Pseudomonadota</taxon>
        <taxon>Gammaproteobacteria</taxon>
        <taxon>Alteromonadales</taxon>
        <taxon>Alteromonadaceae</taxon>
        <taxon>Alteromonas/Salinimonas group</taxon>
        <taxon>Alteromonas</taxon>
    </lineage>
</organism>
<keyword evidence="4" id="KW-1185">Reference proteome</keyword>
<feature type="transmembrane region" description="Helical" evidence="1">
    <location>
        <begin position="65"/>
        <end position="84"/>
    </location>
</feature>
<sequence>MAEIVDVLKRLQNNSQLTAYAHFGASERMSRLHLWLGIPIALISVGLGSVFVADLQNVVPNFVKWLSGFLSFVAAMLAALQTLFNPKEAKSKHRELANDYLSVSRKSELILANFNSDVLDIERLSESTKSLNDEYDSINKSAQDYPTNNADWRRAKAKITGFKTGYEKSSQ</sequence>
<proteinExistence type="predicted"/>
<comment type="caution">
    <text evidence="3">The sequence shown here is derived from an EMBL/GenBank/DDBJ whole genome shotgun (WGS) entry which is preliminary data.</text>
</comment>
<evidence type="ECO:0000313" key="3">
    <source>
        <dbReference type="EMBL" id="MDC8829388.1"/>
    </source>
</evidence>
<dbReference type="Pfam" id="PF18186">
    <property type="entry name" value="SLATT_4"/>
    <property type="match status" value="1"/>
</dbReference>
<dbReference type="EMBL" id="JAQQXP010000001">
    <property type="protein sequence ID" value="MDC8829388.1"/>
    <property type="molecule type" value="Genomic_DNA"/>
</dbReference>
<evidence type="ECO:0000259" key="2">
    <source>
        <dbReference type="Pfam" id="PF18186"/>
    </source>
</evidence>
<gene>
    <name evidence="3" type="ORF">OIK42_01310</name>
</gene>
<name>A0ABT5L0P8_9ALTE</name>
<feature type="transmembrane region" description="Helical" evidence="1">
    <location>
        <begin position="32"/>
        <end position="53"/>
    </location>
</feature>
<keyword evidence="1" id="KW-0472">Membrane</keyword>
<dbReference type="RefSeq" id="WP_273637752.1">
    <property type="nucleotide sequence ID" value="NZ_JAQQXP010000001.1"/>
</dbReference>
<evidence type="ECO:0000313" key="4">
    <source>
        <dbReference type="Proteomes" id="UP001218788"/>
    </source>
</evidence>